<feature type="domain" description="Glycosyl hydrolase family 13 catalytic" evidence="3">
    <location>
        <begin position="10"/>
        <end position="343"/>
    </location>
</feature>
<dbReference type="PANTHER" id="PTHR10357:SF210">
    <property type="entry name" value="MALTODEXTRIN GLUCOSIDASE"/>
    <property type="match status" value="1"/>
</dbReference>
<evidence type="ECO:0000313" key="4">
    <source>
        <dbReference type="EMBL" id="SEA01780.1"/>
    </source>
</evidence>
<dbReference type="RefSeq" id="WP_092562240.1">
    <property type="nucleotide sequence ID" value="NZ_FNQV01000004.1"/>
</dbReference>
<evidence type="ECO:0000259" key="3">
    <source>
        <dbReference type="SMART" id="SM00642"/>
    </source>
</evidence>
<evidence type="ECO:0000313" key="5">
    <source>
        <dbReference type="Proteomes" id="UP000199288"/>
    </source>
</evidence>
<dbReference type="InterPro" id="IPR017853">
    <property type="entry name" value="GH"/>
</dbReference>
<accession>A0A1H3XRC2</accession>
<dbReference type="SUPFAM" id="SSF51445">
    <property type="entry name" value="(Trans)glycosidases"/>
    <property type="match status" value="1"/>
</dbReference>
<reference evidence="5" key="1">
    <citation type="submission" date="2016-10" db="EMBL/GenBank/DDBJ databases">
        <authorList>
            <person name="Varghese N."/>
            <person name="Submissions S."/>
        </authorList>
    </citation>
    <scope>NUCLEOTIDE SEQUENCE [LARGE SCALE GENOMIC DNA]</scope>
    <source>
        <strain evidence="5">KPR-1</strain>
    </source>
</reference>
<dbReference type="PANTHER" id="PTHR10357">
    <property type="entry name" value="ALPHA-AMYLASE FAMILY MEMBER"/>
    <property type="match status" value="1"/>
</dbReference>
<organism evidence="4 5">
    <name type="scientific">Bowdeniella nasicola</name>
    <dbReference type="NCBI Taxonomy" id="208480"/>
    <lineage>
        <taxon>Bacteria</taxon>
        <taxon>Bacillati</taxon>
        <taxon>Actinomycetota</taxon>
        <taxon>Actinomycetes</taxon>
        <taxon>Actinomycetales</taxon>
        <taxon>Actinomycetaceae</taxon>
        <taxon>Bowdeniella</taxon>
    </lineage>
</organism>
<dbReference type="GO" id="GO:0005975">
    <property type="term" value="P:carbohydrate metabolic process"/>
    <property type="evidence" value="ECO:0007669"/>
    <property type="project" value="InterPro"/>
</dbReference>
<name>A0A1H3XRC2_9ACTO</name>
<keyword evidence="1" id="KW-0378">Hydrolase</keyword>
<dbReference type="Pfam" id="PF00128">
    <property type="entry name" value="Alpha-amylase"/>
    <property type="match status" value="2"/>
</dbReference>
<dbReference type="OrthoDB" id="9802433at2"/>
<evidence type="ECO:0000256" key="2">
    <source>
        <dbReference type="ARBA" id="ARBA00023295"/>
    </source>
</evidence>
<proteinExistence type="predicted"/>
<gene>
    <name evidence="4" type="ORF">SAMN02910418_00714</name>
</gene>
<dbReference type="GO" id="GO:0016798">
    <property type="term" value="F:hydrolase activity, acting on glycosyl bonds"/>
    <property type="evidence" value="ECO:0007669"/>
    <property type="project" value="UniProtKB-KW"/>
</dbReference>
<dbReference type="EMBL" id="FNQV01000004">
    <property type="protein sequence ID" value="SEA01780.1"/>
    <property type="molecule type" value="Genomic_DNA"/>
</dbReference>
<dbReference type="SMART" id="SM00642">
    <property type="entry name" value="Aamy"/>
    <property type="match status" value="1"/>
</dbReference>
<dbReference type="AlphaFoldDB" id="A0A1H3XRC2"/>
<protein>
    <submittedName>
        <fullName evidence="4">Glycosidase</fullName>
    </submittedName>
</protein>
<sequence>MSEPGWVKDAIFWHVFPLGALGAPDTRDDEDPLAGPDGIAHRLPDLIGWLDHLLAIGCNGLLLGPVFSSYSHGYDTLDHFSVDSRLGDEADLIELITACHERGIKVGLDGVFNHVGRGHALVADRLDDPSTTFFEGHSGLVNLDYPAASPLVAEVLTYWSERGVDCWRMDAAYAMNPATWQTILPPVRERFPELYIFGEVIHGDYPAIVAESGFDSVTQYELWKATWSALNDANFYELEHALARHASFLETFIPQTFVSNHDVTRIASRLTDRRHLVHAVALLALVPGTPSIYYGDEDGFTGTKYERLGGDAEIRPQLPASPAELSELGRGLRARYQELFGFRRRHRWLHDAHLEVIELTNTLLALRLTPREEAAAPVYLALNIGDEQARVGDRDVRAHDIAYWADQA</sequence>
<evidence type="ECO:0000256" key="1">
    <source>
        <dbReference type="ARBA" id="ARBA00022801"/>
    </source>
</evidence>
<keyword evidence="2 4" id="KW-0326">Glycosidase</keyword>
<keyword evidence="5" id="KW-1185">Reference proteome</keyword>
<dbReference type="InterPro" id="IPR006047">
    <property type="entry name" value="GH13_cat_dom"/>
</dbReference>
<dbReference type="Proteomes" id="UP000199288">
    <property type="component" value="Unassembled WGS sequence"/>
</dbReference>
<dbReference type="Gene3D" id="3.20.20.80">
    <property type="entry name" value="Glycosidases"/>
    <property type="match status" value="1"/>
</dbReference>